<protein>
    <submittedName>
        <fullName evidence="2">Acyl-CoA esterase</fullName>
    </submittedName>
</protein>
<name>A0A221K160_9RHOB</name>
<dbReference type="Pfam" id="PF12697">
    <property type="entry name" value="Abhydrolase_6"/>
    <property type="match status" value="1"/>
</dbReference>
<dbReference type="OrthoDB" id="9808398at2"/>
<organism evidence="2 3">
    <name type="scientific">Pseudosulfitobacter pseudonitzschiae</name>
    <dbReference type="NCBI Taxonomy" id="1402135"/>
    <lineage>
        <taxon>Bacteria</taxon>
        <taxon>Pseudomonadati</taxon>
        <taxon>Pseudomonadota</taxon>
        <taxon>Alphaproteobacteria</taxon>
        <taxon>Rhodobacterales</taxon>
        <taxon>Roseobacteraceae</taxon>
        <taxon>Pseudosulfitobacter</taxon>
    </lineage>
</organism>
<feature type="domain" description="AB hydrolase-1" evidence="1">
    <location>
        <begin position="82"/>
        <end position="316"/>
    </location>
</feature>
<sequence length="328" mass="34766">MWFSIILGIAITAGVLLVVALGLIASQRPVALSGQNDAGLDFSDTLARDVGDVPAPEPVLMRDGYPLPCRRYGGQGRDVPLVVLVHGSGWHGMQFHTLATALAADANVLVPDLRGHGAAPMRRGDMDYVGQFEDDLAYLIAGQVGSGQKVVLVGHSSGGGLVMRMAGGVHGGLIDRAVLLAPFLKHNAPTTRPNSGGWAHVLLRRMIGLTLLNAMGVRGLNHIEVIQFDMPRAVLDGPLGNTATTAYSYRLNQSLAPRSDFRSDIAALPPFAVVVGAQDEAFYADAYAPLMQSVTDKGQYHVVPDVGHLGIVDAPQTLQLIRDAIHVL</sequence>
<dbReference type="Gene3D" id="3.40.50.1820">
    <property type="entry name" value="alpha/beta hydrolase"/>
    <property type="match status" value="1"/>
</dbReference>
<keyword evidence="3" id="KW-1185">Reference proteome</keyword>
<gene>
    <name evidence="2" type="ORF">SULPSESMR1_01748</name>
</gene>
<evidence type="ECO:0000259" key="1">
    <source>
        <dbReference type="Pfam" id="PF12697"/>
    </source>
</evidence>
<dbReference type="InterPro" id="IPR050228">
    <property type="entry name" value="Carboxylesterase_BioH"/>
</dbReference>
<accession>A0A221K160</accession>
<dbReference type="SUPFAM" id="SSF53474">
    <property type="entry name" value="alpha/beta-Hydrolases"/>
    <property type="match status" value="1"/>
</dbReference>
<dbReference type="EMBL" id="CP022415">
    <property type="protein sequence ID" value="ASM72557.1"/>
    <property type="molecule type" value="Genomic_DNA"/>
</dbReference>
<dbReference type="InterPro" id="IPR000073">
    <property type="entry name" value="AB_hydrolase_1"/>
</dbReference>
<evidence type="ECO:0000313" key="3">
    <source>
        <dbReference type="Proteomes" id="UP000199754"/>
    </source>
</evidence>
<evidence type="ECO:0000313" key="2">
    <source>
        <dbReference type="EMBL" id="ASM72557.1"/>
    </source>
</evidence>
<dbReference type="RefSeq" id="WP_089420452.1">
    <property type="nucleotide sequence ID" value="NZ_CP022415.1"/>
</dbReference>
<reference evidence="2 3" key="1">
    <citation type="submission" date="2017-07" db="EMBL/GenBank/DDBJ databases">
        <title>Genome Sequence of Sulfitobacter pseudonitzschiae Strain SMR1 Isolated from a culture of the Diatom Skeletonema marinoi.</title>
        <authorList>
            <person name="Topel M."/>
            <person name="Pinder M.I.M."/>
            <person name="Johansson O.N."/>
            <person name="Kourtchenko O."/>
            <person name="Godhe A."/>
            <person name="Clarke A.K."/>
        </authorList>
    </citation>
    <scope>NUCLEOTIDE SEQUENCE [LARGE SCALE GENOMIC DNA]</scope>
    <source>
        <strain evidence="2 3">SMR1</strain>
    </source>
</reference>
<dbReference type="InterPro" id="IPR029058">
    <property type="entry name" value="AB_hydrolase_fold"/>
</dbReference>
<dbReference type="PANTHER" id="PTHR43194:SF2">
    <property type="entry name" value="PEROXISOMAL MEMBRANE PROTEIN LPX1"/>
    <property type="match status" value="1"/>
</dbReference>
<dbReference type="Proteomes" id="UP000199754">
    <property type="component" value="Chromosome"/>
</dbReference>
<dbReference type="AlphaFoldDB" id="A0A221K160"/>
<dbReference type="PANTHER" id="PTHR43194">
    <property type="entry name" value="HYDROLASE ALPHA/BETA FOLD FAMILY"/>
    <property type="match status" value="1"/>
</dbReference>
<dbReference type="KEGG" id="spse:SULPSESMR1_01748"/>
<proteinExistence type="predicted"/>